<comment type="caution">
    <text evidence="2">The sequence shown here is derived from an EMBL/GenBank/DDBJ whole genome shotgun (WGS) entry which is preliminary data.</text>
</comment>
<protein>
    <submittedName>
        <fullName evidence="2">Uncharacterized protein</fullName>
    </submittedName>
</protein>
<organism evidence="2 3">
    <name type="scientific">Lithospermum erythrorhizon</name>
    <name type="common">Purple gromwell</name>
    <name type="synonym">Lithospermum officinale var. erythrorhizon</name>
    <dbReference type="NCBI Taxonomy" id="34254"/>
    <lineage>
        <taxon>Eukaryota</taxon>
        <taxon>Viridiplantae</taxon>
        <taxon>Streptophyta</taxon>
        <taxon>Embryophyta</taxon>
        <taxon>Tracheophyta</taxon>
        <taxon>Spermatophyta</taxon>
        <taxon>Magnoliopsida</taxon>
        <taxon>eudicotyledons</taxon>
        <taxon>Gunneridae</taxon>
        <taxon>Pentapetalae</taxon>
        <taxon>asterids</taxon>
        <taxon>lamiids</taxon>
        <taxon>Boraginales</taxon>
        <taxon>Boraginaceae</taxon>
        <taxon>Boraginoideae</taxon>
        <taxon>Lithospermeae</taxon>
        <taxon>Lithospermum</taxon>
    </lineage>
</organism>
<name>A0AAV3QB70_LITER</name>
<dbReference type="Proteomes" id="UP001454036">
    <property type="component" value="Unassembled WGS sequence"/>
</dbReference>
<dbReference type="AlphaFoldDB" id="A0AAV3QB70"/>
<proteinExistence type="predicted"/>
<keyword evidence="3" id="KW-1185">Reference proteome</keyword>
<accession>A0AAV3QB70</accession>
<feature type="region of interest" description="Disordered" evidence="1">
    <location>
        <begin position="1"/>
        <end position="28"/>
    </location>
</feature>
<sequence length="93" mass="10563">MFPGGEPGWHGNIPRTGGRGPSKKNPSLIQEGESYITSCSSFEDFLDKEKEGSSTIRYIDIAHTDDNTSFRSSKKSKTVSCREYYVYKFQIRE</sequence>
<evidence type="ECO:0000313" key="3">
    <source>
        <dbReference type="Proteomes" id="UP001454036"/>
    </source>
</evidence>
<reference evidence="2 3" key="1">
    <citation type="submission" date="2024-01" db="EMBL/GenBank/DDBJ databases">
        <title>The complete chloroplast genome sequence of Lithospermum erythrorhizon: insights into the phylogenetic relationship among Boraginaceae species and the maternal lineages of purple gromwells.</title>
        <authorList>
            <person name="Okada T."/>
            <person name="Watanabe K."/>
        </authorList>
    </citation>
    <scope>NUCLEOTIDE SEQUENCE [LARGE SCALE GENOMIC DNA]</scope>
</reference>
<gene>
    <name evidence="2" type="ORF">LIER_16767</name>
</gene>
<dbReference type="EMBL" id="BAABME010003788">
    <property type="protein sequence ID" value="GAA0160146.1"/>
    <property type="molecule type" value="Genomic_DNA"/>
</dbReference>
<evidence type="ECO:0000256" key="1">
    <source>
        <dbReference type="SAM" id="MobiDB-lite"/>
    </source>
</evidence>
<evidence type="ECO:0000313" key="2">
    <source>
        <dbReference type="EMBL" id="GAA0160146.1"/>
    </source>
</evidence>